<proteinExistence type="predicted"/>
<evidence type="ECO:0000313" key="3">
    <source>
        <dbReference type="EMBL" id="GFO18147.1"/>
    </source>
</evidence>
<dbReference type="GO" id="GO:0003677">
    <property type="term" value="F:DNA binding"/>
    <property type="evidence" value="ECO:0007669"/>
    <property type="project" value="UniProtKB-KW"/>
</dbReference>
<name>A0AAV4BFW6_9GAST</name>
<dbReference type="Gene3D" id="1.10.10.60">
    <property type="entry name" value="Homeodomain-like"/>
    <property type="match status" value="1"/>
</dbReference>
<evidence type="ECO:0000256" key="1">
    <source>
        <dbReference type="ARBA" id="ARBA00023125"/>
    </source>
</evidence>
<dbReference type="EMBL" id="BLXT01004931">
    <property type="protein sequence ID" value="GFO18147.1"/>
    <property type="molecule type" value="Genomic_DNA"/>
</dbReference>
<accession>A0AAV4BFW6</accession>
<reference evidence="3 4" key="1">
    <citation type="journal article" date="2021" name="Elife">
        <title>Chloroplast acquisition without the gene transfer in kleptoplastic sea slugs, Plakobranchus ocellatus.</title>
        <authorList>
            <person name="Maeda T."/>
            <person name="Takahashi S."/>
            <person name="Yoshida T."/>
            <person name="Shimamura S."/>
            <person name="Takaki Y."/>
            <person name="Nagai Y."/>
            <person name="Toyoda A."/>
            <person name="Suzuki Y."/>
            <person name="Arimoto A."/>
            <person name="Ishii H."/>
            <person name="Satoh N."/>
            <person name="Nishiyama T."/>
            <person name="Hasebe M."/>
            <person name="Maruyama T."/>
            <person name="Minagawa J."/>
            <person name="Obokata J."/>
            <person name="Shigenobu S."/>
        </authorList>
    </citation>
    <scope>NUCLEOTIDE SEQUENCE [LARGE SCALE GENOMIC DNA]</scope>
</reference>
<gene>
    <name evidence="3" type="ORF">PoB_004465200</name>
</gene>
<evidence type="ECO:0000259" key="2">
    <source>
        <dbReference type="Pfam" id="PF03221"/>
    </source>
</evidence>
<dbReference type="Proteomes" id="UP000735302">
    <property type="component" value="Unassembled WGS sequence"/>
</dbReference>
<dbReference type="AlphaFoldDB" id="A0AAV4BFW6"/>
<dbReference type="PANTHER" id="PTHR34239">
    <property type="entry name" value="APPLE DOMAIN-CONTAINING PROTEIN"/>
    <property type="match status" value="1"/>
</dbReference>
<feature type="domain" description="HTH CENPB-type" evidence="2">
    <location>
        <begin position="245"/>
        <end position="284"/>
    </location>
</feature>
<sequence length="353" mass="39843">MGIPTIKAITKATIAIVRSAEIITGMAKIDQSAPLKGKQAVKALTDAISFLGHAQENITIQRKEGQRPAVPFEAQGICDMPSDGHDWLYGDDVEKKMREAREQKKLTSSCAPRHTNKRGHFLGASRANHTSSFYAKNRNSLMAYALLSFIKKYPHIRKITQKYSETGHSMIQEVDSAHSSIERHLRNVEVYSPISLIRQLFEVRRTPKLKILQMRHVDVSPTLYFDNIDKCLPIKHDIVVLLCYSNSVLTAQAELIASELGNTEFKATVGWIEQFKGRHGIAHRSVSGEAAAVDQTIVNDWRQSDLPRVLQEYWYKEEDIFNADEIFFTSACLTSLWPLKVKGVLVARKPKRG</sequence>
<keyword evidence="4" id="KW-1185">Reference proteome</keyword>
<comment type="caution">
    <text evidence="3">The sequence shown here is derived from an EMBL/GenBank/DDBJ whole genome shotgun (WGS) entry which is preliminary data.</text>
</comment>
<protein>
    <submittedName>
        <fullName evidence="3">Tigger transposable element-derived protein 6</fullName>
    </submittedName>
</protein>
<dbReference type="PANTHER" id="PTHR34239:SF2">
    <property type="entry name" value="TRANSPOSABLE ELEMENT P TRANSPOSASE_THAP9 CONSERVED DOMAIN-CONTAINING PROTEIN"/>
    <property type="match status" value="1"/>
</dbReference>
<evidence type="ECO:0000313" key="4">
    <source>
        <dbReference type="Proteomes" id="UP000735302"/>
    </source>
</evidence>
<dbReference type="Pfam" id="PF03221">
    <property type="entry name" value="HTH_Tnp_Tc5"/>
    <property type="match status" value="1"/>
</dbReference>
<organism evidence="3 4">
    <name type="scientific">Plakobranchus ocellatus</name>
    <dbReference type="NCBI Taxonomy" id="259542"/>
    <lineage>
        <taxon>Eukaryota</taxon>
        <taxon>Metazoa</taxon>
        <taxon>Spiralia</taxon>
        <taxon>Lophotrochozoa</taxon>
        <taxon>Mollusca</taxon>
        <taxon>Gastropoda</taxon>
        <taxon>Heterobranchia</taxon>
        <taxon>Euthyneura</taxon>
        <taxon>Panpulmonata</taxon>
        <taxon>Sacoglossa</taxon>
        <taxon>Placobranchoidea</taxon>
        <taxon>Plakobranchidae</taxon>
        <taxon>Plakobranchus</taxon>
    </lineage>
</organism>
<dbReference type="InterPro" id="IPR006600">
    <property type="entry name" value="HTH_CenpB_DNA-bd_dom"/>
</dbReference>
<keyword evidence="1" id="KW-0238">DNA-binding</keyword>